<dbReference type="EMBL" id="HADX01012220">
    <property type="protein sequence ID" value="SBP34452.1"/>
    <property type="molecule type" value="Transcribed_RNA"/>
</dbReference>
<reference evidence="2" key="1">
    <citation type="submission" date="2016-05" db="EMBL/GenBank/DDBJ databases">
        <authorList>
            <person name="Lavstsen T."/>
            <person name="Jespersen J.S."/>
        </authorList>
    </citation>
    <scope>NUCLEOTIDE SEQUENCE</scope>
    <source>
        <tissue evidence="2">Brain</tissue>
    </source>
</reference>
<name>A0A1A7XJ98_9TELE</name>
<proteinExistence type="predicted"/>
<organism evidence="2">
    <name type="scientific">Iconisemion striatum</name>
    <dbReference type="NCBI Taxonomy" id="60296"/>
    <lineage>
        <taxon>Eukaryota</taxon>
        <taxon>Metazoa</taxon>
        <taxon>Chordata</taxon>
        <taxon>Craniata</taxon>
        <taxon>Vertebrata</taxon>
        <taxon>Euteleostomi</taxon>
        <taxon>Actinopterygii</taxon>
        <taxon>Neopterygii</taxon>
        <taxon>Teleostei</taxon>
        <taxon>Neoteleostei</taxon>
        <taxon>Acanthomorphata</taxon>
        <taxon>Ovalentaria</taxon>
        <taxon>Atherinomorphae</taxon>
        <taxon>Cyprinodontiformes</taxon>
        <taxon>Nothobranchiidae</taxon>
        <taxon>Iconisemion</taxon>
    </lineage>
</organism>
<accession>A0A1A7XJ98</accession>
<dbReference type="AlphaFoldDB" id="A0A1A7XJ98"/>
<protein>
    <submittedName>
        <fullName evidence="2">Uncharacterized protein</fullName>
    </submittedName>
</protein>
<feature type="compositionally biased region" description="Low complexity" evidence="1">
    <location>
        <begin position="41"/>
        <end position="57"/>
    </location>
</feature>
<feature type="region of interest" description="Disordered" evidence="1">
    <location>
        <begin position="18"/>
        <end position="62"/>
    </location>
</feature>
<dbReference type="EMBL" id="HADW01016520">
    <property type="protein sequence ID" value="SBP17920.1"/>
    <property type="molecule type" value="Transcribed_RNA"/>
</dbReference>
<gene>
    <name evidence="2" type="primary">CABZ01081148.1</name>
</gene>
<feature type="non-terminal residue" evidence="2">
    <location>
        <position position="1"/>
    </location>
</feature>
<evidence type="ECO:0000256" key="1">
    <source>
        <dbReference type="SAM" id="MobiDB-lite"/>
    </source>
</evidence>
<sequence>SDGFDISIYRRTFSVQLQSHTPGRHRGPEAEGGPGPKEPLRAGGPPAAAAGLPTTAPHECGGGQQALELRLPERQARRGRRHGVGGAQVPRCASVLPQPLGSAGGAHDQGFEANVIVVVFFIFIRGRFSHVQQFVWFWGRVPRSDHKGVLLHSATAETQTVHHNRFLQGEEEEASALQDVISGLKTQQDQLMVAPPLLPVSHRSHVYM</sequence>
<reference evidence="2" key="2">
    <citation type="submission" date="2016-06" db="EMBL/GenBank/DDBJ databases">
        <title>The genome of a short-lived fish provides insights into sex chromosome evolution and the genetic control of aging.</title>
        <authorList>
            <person name="Reichwald K."/>
            <person name="Felder M."/>
            <person name="Petzold A."/>
            <person name="Koch P."/>
            <person name="Groth M."/>
            <person name="Platzer M."/>
        </authorList>
    </citation>
    <scope>NUCLEOTIDE SEQUENCE</scope>
    <source>
        <tissue evidence="2">Brain</tissue>
    </source>
</reference>
<evidence type="ECO:0000313" key="2">
    <source>
        <dbReference type="EMBL" id="SBP17920.1"/>
    </source>
</evidence>